<sequence>MKKQPDVNFIAPNRRMPDKDSLNKYHIIYRECKSSHFNTQMISKDNENLILTNLFGIYEFVFVAESPKSTQKHPSKFHNTKQQNTSLPQPQKNHPKHPTLPTKRRGNVMNCFWVLLVVKISGSEICCKGKRRHDNNTFNVSQTAYLVARDIVGHCWPGRVLCLTTQLVFPMLNAYMVYVKLSRTRHPMGIDSIEIAVIVDCAVRGFKRHKSDEGLSIETKPGQTRKLFPNKLRKIKFDHHTIIKLHMGLTRNLLKFTLGAFKVKLYDFYLNSHGIY</sequence>
<reference evidence="3" key="1">
    <citation type="submission" date="2011-05" db="EMBL/GenBank/DDBJ databases">
        <authorList>
            <person name="Richards S.R."/>
            <person name="Qu J."/>
            <person name="Jiang H."/>
            <person name="Jhangiani S.N."/>
            <person name="Agravi P."/>
            <person name="Goodspeed R."/>
            <person name="Gross S."/>
            <person name="Mandapat C."/>
            <person name="Jackson L."/>
            <person name="Mathew T."/>
            <person name="Pu L."/>
            <person name="Thornton R."/>
            <person name="Saada N."/>
            <person name="Wilczek-Boney K.B."/>
            <person name="Lee S."/>
            <person name="Kovar C."/>
            <person name="Wu Y."/>
            <person name="Scherer S.E."/>
            <person name="Worley K.C."/>
            <person name="Muzny D.M."/>
            <person name="Gibbs R."/>
        </authorList>
    </citation>
    <scope>NUCLEOTIDE SEQUENCE</scope>
    <source>
        <strain evidence="3">Brora</strain>
    </source>
</reference>
<evidence type="ECO:0000313" key="2">
    <source>
        <dbReference type="EnsemblMetazoa" id="SMAR006033-PA"/>
    </source>
</evidence>
<dbReference type="Proteomes" id="UP000014500">
    <property type="component" value="Unassembled WGS sequence"/>
</dbReference>
<dbReference type="EnsemblMetazoa" id="SMAR006033-RA">
    <property type="protein sequence ID" value="SMAR006033-PA"/>
    <property type="gene ID" value="SMAR006033"/>
</dbReference>
<name>T1IXT9_STRMM</name>
<reference evidence="2" key="2">
    <citation type="submission" date="2015-02" db="UniProtKB">
        <authorList>
            <consortium name="EnsemblMetazoa"/>
        </authorList>
    </citation>
    <scope>IDENTIFICATION</scope>
</reference>
<evidence type="ECO:0000313" key="3">
    <source>
        <dbReference type="Proteomes" id="UP000014500"/>
    </source>
</evidence>
<evidence type="ECO:0000256" key="1">
    <source>
        <dbReference type="SAM" id="MobiDB-lite"/>
    </source>
</evidence>
<dbReference type="AlphaFoldDB" id="T1IXT9"/>
<proteinExistence type="predicted"/>
<keyword evidence="3" id="KW-1185">Reference proteome</keyword>
<organism evidence="2 3">
    <name type="scientific">Strigamia maritima</name>
    <name type="common">European centipede</name>
    <name type="synonym">Geophilus maritimus</name>
    <dbReference type="NCBI Taxonomy" id="126957"/>
    <lineage>
        <taxon>Eukaryota</taxon>
        <taxon>Metazoa</taxon>
        <taxon>Ecdysozoa</taxon>
        <taxon>Arthropoda</taxon>
        <taxon>Myriapoda</taxon>
        <taxon>Chilopoda</taxon>
        <taxon>Pleurostigmophora</taxon>
        <taxon>Geophilomorpha</taxon>
        <taxon>Linotaeniidae</taxon>
        <taxon>Strigamia</taxon>
    </lineage>
</organism>
<dbReference type="EMBL" id="JH431662">
    <property type="status" value="NOT_ANNOTATED_CDS"/>
    <property type="molecule type" value="Genomic_DNA"/>
</dbReference>
<protein>
    <submittedName>
        <fullName evidence="2">Uncharacterized protein</fullName>
    </submittedName>
</protein>
<feature type="compositionally biased region" description="Basic residues" evidence="1">
    <location>
        <begin position="70"/>
        <end position="79"/>
    </location>
</feature>
<accession>T1IXT9</accession>
<dbReference type="HOGENOM" id="CLU_1009428_0_0_1"/>
<feature type="region of interest" description="Disordered" evidence="1">
    <location>
        <begin position="70"/>
        <end position="101"/>
    </location>
</feature>
<feature type="compositionally biased region" description="Polar residues" evidence="1">
    <location>
        <begin position="80"/>
        <end position="92"/>
    </location>
</feature>